<sequence>MITNIAPEYKYYYDTLTALNFAAKSKLVVNRPLPQETIQPNGICPSKRSREGSSSSWQHPAKRTKSESEDADCSDELALSPLLKPGEYDPEAFDSDVLERISNLEKMLRKEGKPGLPLLGTPKEERLQLLKKLEESRLQIERLEQRPKQLEQVIVSQETAAEQAPRKEVLLNSSHPGALCRGSVAKQRQQAIVTLQQCLDNGQLLKTGDMLVLKRKEKLDNKECSSDLENEYELTVDHELTQRRKDYILNILNTGDLEQLKTLHRVGDKTAKVIMGWRENNGPFGQIEDLEKTGMSLRTLSTFMRANMVSCMVK</sequence>
<dbReference type="Proteomes" id="UP000287033">
    <property type="component" value="Unassembled WGS sequence"/>
</dbReference>
<evidence type="ECO:0000256" key="1">
    <source>
        <dbReference type="PROSITE-ProRule" id="PRU00283"/>
    </source>
</evidence>
<dbReference type="Gene3D" id="1.10.150.280">
    <property type="entry name" value="AF1531-like domain"/>
    <property type="match status" value="1"/>
</dbReference>
<dbReference type="GO" id="GO:0008017">
    <property type="term" value="F:microtubule binding"/>
    <property type="evidence" value="ECO:0007669"/>
    <property type="project" value="InterPro"/>
</dbReference>
<evidence type="ECO:0000256" key="2">
    <source>
        <dbReference type="SAM" id="Coils"/>
    </source>
</evidence>
<keyword evidence="6" id="KW-1185">Reference proteome</keyword>
<evidence type="ECO:0000313" key="5">
    <source>
        <dbReference type="EMBL" id="GCC18565.1"/>
    </source>
</evidence>
<proteinExistence type="inferred from homology"/>
<comment type="similarity">
    <text evidence="1">Belongs to the TRAFAC class myosin-kinesin ATPase superfamily. Kinesin family.</text>
</comment>
<comment type="caution">
    <text evidence="5">The sequence shown here is derived from an EMBL/GenBank/DDBJ whole genome shotgun (WGS) entry which is preliminary data.</text>
</comment>
<dbReference type="EMBL" id="BEZZ01005959">
    <property type="protein sequence ID" value="GCC18565.1"/>
    <property type="molecule type" value="Genomic_DNA"/>
</dbReference>
<dbReference type="OrthoDB" id="3176171at2759"/>
<evidence type="ECO:0000256" key="3">
    <source>
        <dbReference type="SAM" id="MobiDB-lite"/>
    </source>
</evidence>
<evidence type="ECO:0000259" key="4">
    <source>
        <dbReference type="PROSITE" id="PS50067"/>
    </source>
</evidence>
<comment type="caution">
    <text evidence="1">Lacks conserved residue(s) required for the propagation of feature annotation.</text>
</comment>
<protein>
    <recommendedName>
        <fullName evidence="4">Kinesin motor domain-containing protein</fullName>
    </recommendedName>
</protein>
<organism evidence="5 6">
    <name type="scientific">Chiloscyllium punctatum</name>
    <name type="common">Brownbanded bambooshark</name>
    <name type="synonym">Hemiscyllium punctatum</name>
    <dbReference type="NCBI Taxonomy" id="137246"/>
    <lineage>
        <taxon>Eukaryota</taxon>
        <taxon>Metazoa</taxon>
        <taxon>Chordata</taxon>
        <taxon>Craniata</taxon>
        <taxon>Vertebrata</taxon>
        <taxon>Chondrichthyes</taxon>
        <taxon>Elasmobranchii</taxon>
        <taxon>Galeomorphii</taxon>
        <taxon>Galeoidea</taxon>
        <taxon>Orectolobiformes</taxon>
        <taxon>Hemiscylliidae</taxon>
        <taxon>Chiloscyllium</taxon>
    </lineage>
</organism>
<keyword evidence="2" id="KW-0175">Coiled coil</keyword>
<dbReference type="InterPro" id="IPR001752">
    <property type="entry name" value="Kinesin_motor_dom"/>
</dbReference>
<name>A0A401RK95_CHIPU</name>
<dbReference type="Pfam" id="PF12836">
    <property type="entry name" value="HHH_3"/>
    <property type="match status" value="1"/>
</dbReference>
<feature type="domain" description="Kinesin motor" evidence="4">
    <location>
        <begin position="1"/>
        <end position="28"/>
    </location>
</feature>
<feature type="coiled-coil region" evidence="2">
    <location>
        <begin position="126"/>
        <end position="153"/>
    </location>
</feature>
<dbReference type="InterPro" id="IPR010994">
    <property type="entry name" value="RuvA_2-like"/>
</dbReference>
<dbReference type="SUPFAM" id="SSF47781">
    <property type="entry name" value="RuvA domain 2-like"/>
    <property type="match status" value="1"/>
</dbReference>
<dbReference type="AlphaFoldDB" id="A0A401RK95"/>
<dbReference type="GO" id="GO:0007018">
    <property type="term" value="P:microtubule-based movement"/>
    <property type="evidence" value="ECO:0007669"/>
    <property type="project" value="InterPro"/>
</dbReference>
<feature type="region of interest" description="Disordered" evidence="3">
    <location>
        <begin position="36"/>
        <end position="73"/>
    </location>
</feature>
<reference evidence="5 6" key="1">
    <citation type="journal article" date="2018" name="Nat. Ecol. Evol.">
        <title>Shark genomes provide insights into elasmobranch evolution and the origin of vertebrates.</title>
        <authorList>
            <person name="Hara Y"/>
            <person name="Yamaguchi K"/>
            <person name="Onimaru K"/>
            <person name="Kadota M"/>
            <person name="Koyanagi M"/>
            <person name="Keeley SD"/>
            <person name="Tatsumi K"/>
            <person name="Tanaka K"/>
            <person name="Motone F"/>
            <person name="Kageyama Y"/>
            <person name="Nozu R"/>
            <person name="Adachi N"/>
            <person name="Nishimura O"/>
            <person name="Nakagawa R"/>
            <person name="Tanegashima C"/>
            <person name="Kiyatake I"/>
            <person name="Matsumoto R"/>
            <person name="Murakumo K"/>
            <person name="Nishida K"/>
            <person name="Terakita A"/>
            <person name="Kuratani S"/>
            <person name="Sato K"/>
            <person name="Hyodo S Kuraku.S."/>
        </authorList>
    </citation>
    <scope>NUCLEOTIDE SEQUENCE [LARGE SCALE GENOMIC DNA]</scope>
</reference>
<dbReference type="GO" id="GO:0005524">
    <property type="term" value="F:ATP binding"/>
    <property type="evidence" value="ECO:0007669"/>
    <property type="project" value="InterPro"/>
</dbReference>
<dbReference type="OMA" id="WRENNGP"/>
<gene>
    <name evidence="5" type="ORF">chiPu_0022104</name>
</gene>
<evidence type="ECO:0000313" key="6">
    <source>
        <dbReference type="Proteomes" id="UP000287033"/>
    </source>
</evidence>
<dbReference type="PROSITE" id="PS50067">
    <property type="entry name" value="KINESIN_MOTOR_2"/>
    <property type="match status" value="1"/>
</dbReference>
<dbReference type="GO" id="GO:0003777">
    <property type="term" value="F:microtubule motor activity"/>
    <property type="evidence" value="ECO:0007669"/>
    <property type="project" value="InterPro"/>
</dbReference>
<accession>A0A401RK95</accession>
<dbReference type="STRING" id="137246.A0A401RK95"/>